<dbReference type="OrthoDB" id="2156856at2759"/>
<accession>R7UMS4</accession>
<reference evidence="7" key="1">
    <citation type="submission" date="2012-12" db="EMBL/GenBank/DDBJ databases">
        <authorList>
            <person name="Hellsten U."/>
            <person name="Grimwood J."/>
            <person name="Chapman J.A."/>
            <person name="Shapiro H."/>
            <person name="Aerts A."/>
            <person name="Otillar R.P."/>
            <person name="Terry A.Y."/>
            <person name="Boore J.L."/>
            <person name="Simakov O."/>
            <person name="Marletaz F."/>
            <person name="Cho S.-J."/>
            <person name="Edsinger-Gonzales E."/>
            <person name="Havlak P."/>
            <person name="Kuo D.-H."/>
            <person name="Larsson T."/>
            <person name="Lv J."/>
            <person name="Arendt D."/>
            <person name="Savage R."/>
            <person name="Osoegawa K."/>
            <person name="de Jong P."/>
            <person name="Lindberg D.R."/>
            <person name="Seaver E.C."/>
            <person name="Weisblat D.A."/>
            <person name="Putnam N.H."/>
            <person name="Grigoriev I.V."/>
            <person name="Rokhsar D.S."/>
        </authorList>
    </citation>
    <scope>NUCLEOTIDE SEQUENCE</scope>
    <source>
        <strain evidence="7">I ESC-2004</strain>
    </source>
</reference>
<evidence type="ECO:0000256" key="1">
    <source>
        <dbReference type="ARBA" id="ARBA00004123"/>
    </source>
</evidence>
<reference evidence="5 7" key="2">
    <citation type="journal article" date="2013" name="Nature">
        <title>Insights into bilaterian evolution from three spiralian genomes.</title>
        <authorList>
            <person name="Simakov O."/>
            <person name="Marletaz F."/>
            <person name="Cho S.J."/>
            <person name="Edsinger-Gonzales E."/>
            <person name="Havlak P."/>
            <person name="Hellsten U."/>
            <person name="Kuo D.H."/>
            <person name="Larsson T."/>
            <person name="Lv J."/>
            <person name="Arendt D."/>
            <person name="Savage R."/>
            <person name="Osoegawa K."/>
            <person name="de Jong P."/>
            <person name="Grimwood J."/>
            <person name="Chapman J.A."/>
            <person name="Shapiro H."/>
            <person name="Aerts A."/>
            <person name="Otillar R.P."/>
            <person name="Terry A.Y."/>
            <person name="Boore J.L."/>
            <person name="Grigoriev I.V."/>
            <person name="Lindberg D.R."/>
            <person name="Seaver E.C."/>
            <person name="Weisblat D.A."/>
            <person name="Putnam N.H."/>
            <person name="Rokhsar D.S."/>
        </authorList>
    </citation>
    <scope>NUCLEOTIDE SEQUENCE</scope>
    <source>
        <strain evidence="5 7">I ESC-2004</strain>
    </source>
</reference>
<dbReference type="STRING" id="283909.R7UMS4"/>
<dbReference type="EMBL" id="KB299944">
    <property type="protein sequence ID" value="ELU07398.1"/>
    <property type="molecule type" value="Genomic_DNA"/>
</dbReference>
<evidence type="ECO:0000313" key="7">
    <source>
        <dbReference type="Proteomes" id="UP000014760"/>
    </source>
</evidence>
<evidence type="ECO:0000256" key="4">
    <source>
        <dbReference type="SAM" id="MobiDB-lite"/>
    </source>
</evidence>
<dbReference type="PANTHER" id="PTHR23424">
    <property type="entry name" value="SERUM AMYLOID A"/>
    <property type="match status" value="1"/>
</dbReference>
<dbReference type="PANTHER" id="PTHR23424:SF23">
    <property type="entry name" value="PROTEIN SAAL1"/>
    <property type="match status" value="1"/>
</dbReference>
<dbReference type="Proteomes" id="UP000014760">
    <property type="component" value="Unassembled WGS sequence"/>
</dbReference>
<name>R7UMS4_CAPTE</name>
<feature type="region of interest" description="Disordered" evidence="4">
    <location>
        <begin position="595"/>
        <end position="627"/>
    </location>
</feature>
<feature type="region of interest" description="Disordered" evidence="4">
    <location>
        <begin position="43"/>
        <end position="65"/>
    </location>
</feature>
<evidence type="ECO:0000256" key="2">
    <source>
        <dbReference type="ARBA" id="ARBA00023242"/>
    </source>
</evidence>
<feature type="region of interest" description="Disordered" evidence="4">
    <location>
        <begin position="281"/>
        <end position="337"/>
    </location>
</feature>
<gene>
    <name evidence="5" type="ORF">CAPTEDRAFT_199065</name>
</gene>
<dbReference type="AlphaFoldDB" id="R7UMS4"/>
<keyword evidence="7" id="KW-1185">Reference proteome</keyword>
<comment type="similarity">
    <text evidence="3">Belongs to the SAAL1 family.</text>
</comment>
<protein>
    <submittedName>
        <fullName evidence="5 6">Uncharacterized protein</fullName>
    </submittedName>
</protein>
<reference evidence="6" key="3">
    <citation type="submission" date="2015-06" db="UniProtKB">
        <authorList>
            <consortium name="EnsemblMetazoa"/>
        </authorList>
    </citation>
    <scope>IDENTIFICATION</scope>
</reference>
<dbReference type="EMBL" id="AMQN01007090">
    <property type="status" value="NOT_ANNOTATED_CDS"/>
    <property type="molecule type" value="Genomic_DNA"/>
</dbReference>
<organism evidence="5">
    <name type="scientific">Capitella teleta</name>
    <name type="common">Polychaete worm</name>
    <dbReference type="NCBI Taxonomy" id="283909"/>
    <lineage>
        <taxon>Eukaryota</taxon>
        <taxon>Metazoa</taxon>
        <taxon>Spiralia</taxon>
        <taxon>Lophotrochozoa</taxon>
        <taxon>Annelida</taxon>
        <taxon>Polychaeta</taxon>
        <taxon>Sedentaria</taxon>
        <taxon>Scolecida</taxon>
        <taxon>Capitellidae</taxon>
        <taxon>Capitella</taxon>
    </lineage>
</organism>
<evidence type="ECO:0000313" key="5">
    <source>
        <dbReference type="EMBL" id="ELU07398.1"/>
    </source>
</evidence>
<evidence type="ECO:0000256" key="3">
    <source>
        <dbReference type="ARBA" id="ARBA00038401"/>
    </source>
</evidence>
<feature type="compositionally biased region" description="Polar residues" evidence="4">
    <location>
        <begin position="281"/>
        <end position="306"/>
    </location>
</feature>
<feature type="compositionally biased region" description="Basic and acidic residues" evidence="4">
    <location>
        <begin position="307"/>
        <end position="332"/>
    </location>
</feature>
<dbReference type="EnsemblMetazoa" id="CapteT199065">
    <property type="protein sequence ID" value="CapteP199065"/>
    <property type="gene ID" value="CapteG199065"/>
</dbReference>
<evidence type="ECO:0000313" key="6">
    <source>
        <dbReference type="EnsemblMetazoa" id="CapteP199065"/>
    </source>
</evidence>
<dbReference type="InterPro" id="IPR052464">
    <property type="entry name" value="Synovial_Prolif_Regulator"/>
</dbReference>
<keyword evidence="2" id="KW-0539">Nucleus</keyword>
<proteinExistence type="inferred from homology"/>
<dbReference type="HOGENOM" id="CLU_373084_0_0_1"/>
<sequence>MQTDGSDPHVALLMYRATPLKSLTSPAKLLNQRRFHTTLPATNKMSQQQKQARKKMQREESSMTEATYNKRARQYRELSQHEPVYVQLDPNQSRWQRATITRTPPEGQPQNYEVQLPSSATYSRNRKFIRPGAEKSNKKFILKKRGTFKCECCVITKREMSSAIVDSSKNIQFSTFCTTQASFPRLPRKVRNLNPSDARLAEIEDINKEKIERQIVTVPKQRNFNPINLNLDVFTLRDARVRVVKSKVMCVELNETISRIFHCIFKMLNFGITFSQYRADSSSPDGLHSDNTPHLMQAEQGTPSSHNGDRLHLEEDPNESPRQDRNPEPPKELEDDSLIDADNIKGTVFSQRWLFTTLMNLIRVIEGQSESKEGEGKEAAPLDLDDNLQDELCKLWDMSMSQEVVNFLMEYKAVDILTSIVAKSNAPRATLLSNTASFVDQIMDTDMALCQKWSTSELISALLEAFKQTENESCQLYQELLHIIQLISTTEEGVETMMEHAEALSEICLQYLRFLCAEDVIAFDGCENTVASAVSVMNVILTSWPGRDHLLVNDFQLIRCILKIQEVVYLRFHKLDVGPRVRSKSHCTDNDVVDLTEDSVDGIPPPSPKDMIQISDDSSDGEKSQDREDVSQQVISMLYETLQSFILDLISALAELSELLPEDKEISGDDSNERREETALPKSFEYLNCMCDQLRIQFMVYTAKDFEGDTDGLIEGFQDTAKKYQLHRLAKIIFQSYHREDRKIS</sequence>
<comment type="subcellular location">
    <subcellularLocation>
        <location evidence="1">Nucleus</location>
    </subcellularLocation>
</comment>
<dbReference type="GO" id="GO:0005654">
    <property type="term" value="C:nucleoplasm"/>
    <property type="evidence" value="ECO:0007669"/>
    <property type="project" value="TreeGrafter"/>
</dbReference>